<keyword evidence="3" id="KW-1185">Reference proteome</keyword>
<name>A0AA40ENN5_9PEZI</name>
<feature type="region of interest" description="Disordered" evidence="1">
    <location>
        <begin position="1395"/>
        <end position="1439"/>
    </location>
</feature>
<dbReference type="NCBIfam" id="NF047352">
    <property type="entry name" value="P_loop_sacsin"/>
    <property type="match status" value="1"/>
</dbReference>
<dbReference type="InterPro" id="IPR036890">
    <property type="entry name" value="HATPase_C_sf"/>
</dbReference>
<evidence type="ECO:0000313" key="2">
    <source>
        <dbReference type="EMBL" id="KAK0742653.1"/>
    </source>
</evidence>
<dbReference type="Proteomes" id="UP001172155">
    <property type="component" value="Unassembled WGS sequence"/>
</dbReference>
<evidence type="ECO:0000256" key="1">
    <source>
        <dbReference type="SAM" id="MobiDB-lite"/>
    </source>
</evidence>
<accession>A0AA40ENN5</accession>
<dbReference type="PANTHER" id="PTHR32387:SF0">
    <property type="entry name" value="PROTEIN NO VEIN"/>
    <property type="match status" value="1"/>
</dbReference>
<protein>
    <recommendedName>
        <fullName evidence="4">Protein NO VEIN C-terminal domain-containing protein</fullName>
    </recommendedName>
</protein>
<comment type="caution">
    <text evidence="2">The sequence shown here is derived from an EMBL/GenBank/DDBJ whole genome shotgun (WGS) entry which is preliminary data.</text>
</comment>
<dbReference type="EMBL" id="JAUKUD010000005">
    <property type="protein sequence ID" value="KAK0742653.1"/>
    <property type="molecule type" value="Genomic_DNA"/>
</dbReference>
<gene>
    <name evidence="2" type="ORF">B0T18DRAFT_168089</name>
</gene>
<feature type="compositionally biased region" description="Low complexity" evidence="1">
    <location>
        <begin position="1395"/>
        <end position="1413"/>
    </location>
</feature>
<dbReference type="InterPro" id="IPR052957">
    <property type="entry name" value="Auxin_embryo_med"/>
</dbReference>
<organism evidence="2 3">
    <name type="scientific">Schizothecium vesticola</name>
    <dbReference type="NCBI Taxonomy" id="314040"/>
    <lineage>
        <taxon>Eukaryota</taxon>
        <taxon>Fungi</taxon>
        <taxon>Dikarya</taxon>
        <taxon>Ascomycota</taxon>
        <taxon>Pezizomycotina</taxon>
        <taxon>Sordariomycetes</taxon>
        <taxon>Sordariomycetidae</taxon>
        <taxon>Sordariales</taxon>
        <taxon>Schizotheciaceae</taxon>
        <taxon>Schizothecium</taxon>
    </lineage>
</organism>
<dbReference type="PANTHER" id="PTHR32387">
    <property type="entry name" value="WU:FJ29H11"/>
    <property type="match status" value="1"/>
</dbReference>
<dbReference type="Gene3D" id="3.30.565.10">
    <property type="entry name" value="Histidine kinase-like ATPase, C-terminal domain"/>
    <property type="match status" value="1"/>
</dbReference>
<reference evidence="2" key="1">
    <citation type="submission" date="2023-06" db="EMBL/GenBank/DDBJ databases">
        <title>Genome-scale phylogeny and comparative genomics of the fungal order Sordariales.</title>
        <authorList>
            <consortium name="Lawrence Berkeley National Laboratory"/>
            <person name="Hensen N."/>
            <person name="Bonometti L."/>
            <person name="Westerberg I."/>
            <person name="Brannstrom I.O."/>
            <person name="Guillou S."/>
            <person name="Cros-Aarteil S."/>
            <person name="Calhoun S."/>
            <person name="Haridas S."/>
            <person name="Kuo A."/>
            <person name="Mondo S."/>
            <person name="Pangilinan J."/>
            <person name="Riley R."/>
            <person name="LaButti K."/>
            <person name="Andreopoulos B."/>
            <person name="Lipzen A."/>
            <person name="Chen C."/>
            <person name="Yanf M."/>
            <person name="Daum C."/>
            <person name="Ng V."/>
            <person name="Clum A."/>
            <person name="Steindorff A."/>
            <person name="Ohm R."/>
            <person name="Martin F."/>
            <person name="Silar P."/>
            <person name="Natvig D."/>
            <person name="Lalanne C."/>
            <person name="Gautier V."/>
            <person name="Ament-velasquez S.L."/>
            <person name="Kruys A."/>
            <person name="Hutchinson M.I."/>
            <person name="Powell A.J."/>
            <person name="Barry K."/>
            <person name="Miller A.N."/>
            <person name="Grigoriev I.V."/>
            <person name="Debuchy R."/>
            <person name="Gladieux P."/>
            <person name="Thoren M.H."/>
            <person name="Johannesson H."/>
        </authorList>
    </citation>
    <scope>NUCLEOTIDE SEQUENCE</scope>
    <source>
        <strain evidence="2">SMH3187-1</strain>
    </source>
</reference>
<proteinExistence type="predicted"/>
<sequence>MVSTSQMTQPTPTSTAVAAAQVLVESIAFDHGHLTEEDFSKMDPATRRRVKEAFGKKDALIGYSVVTLAKNLYSKDVRFIFELLQNADDNLFQRANCNGHEPYLVFRVYHDRIIVDCNEDGFKEANLRAICNVGQSSKVGRQGYIGEKGIGFKSVFKVAWKVHIQSGPFSFCFKHRPGDSGMGMISPEWHPAEELPEHITRMTFILHDDGDGDIRTAQRKSIDDEFGQLQPSMMLFLKNIKRIEVRFFDKAKRETKSSVMTRSECDRPNRAVLETVRTSDGSTSKKEVVRSRFNYHLTQGKATGLARNENRTYSPAEEASQAYSTAEIVLAFPLDDSSVPVDQPQNIFAFLPMRHVGFNFLIHSDFVTMANRENIVTSSLRNQGIRRYIASTFVSAVKQMCEHPQLRFQWMRFLPPSTGYHINDSFWSGFVNLLKQQLLGAEIMVPHLGVGLQRTIKQVKEFAKTPAFYDEHGNPLFDDLDGQAAIYISKRYKGTDLDLLRPYGLEPLSIQDMIDRVWADLERGLSKMRYSWTDDDWHSRAAKLLKYPFTSRLSSIIGRIRTMRLLPLDDGKWMSLDESRLPVYFPTTSNGTMIPPGLDIRLIYPNAATHPDRRDFFLTLGVKLATDDHIRSMILQKYQKCWPSLRESIAWIRFLYLTRPEKTESTAGYEDVSIVSSTRGNLEPSEKDVYFPDDKSEYGAAMLGLEVNFLHADYVKDPPVRPGEQVSTAEESWKKWLHNAIGVRERLRLVTSDGSAISDQVLHVAQHLPERFLGLLHHLWPHEGDKVRYSETIRSKFEKIEVLCDGGKKHPLHTTILPTPQLKALSSRFLKADEHLAFLELQQTHWEGKASGWEFLGCLGVLNDDGLVFHLGMLRCIVTKTPNASNFKDSSRLLDLYKAIHGKCIASANLEQARETTRSEFSKIRGIYIPRMGEEDFAAWASPIQCLLNAPVDLEHKFPVDAVYDQIFGKAVADLETVKHFFRDTLAIRMLGWRDYVDELKYRRDEKRSDFALVEAQYKRLKAARLNIGDTKELRKLFRDEALICSRGDEEYPWHTTEECLWSAGAGVQGLVNLSQVYGHDLEAFFVESLQVTRLTVRLVYDELLTLGDKQTTAEHAKQQLLAFSSLLREETLGEAPAPAPLLEKPILPIRHNDGKVLLLPASTGFAIIDRAGPMAQFRDLVKTLDFTMEEVHDLELFIRWAGLGHRYLSRMVEEMPDLGSGEKFRVSEPLYDLKKKAHGLVRVAKYFRSPRFWGNGQALYDLLRDSETWETDDISARLTLTLNGKTHAIKLEQGDVYMSGGDTSPLKIFIPRDEIAQDVCVQYTLPQKLVEWFMINHQDKSRAPINDRAVGVVKGLLNARLASIPRILTQEGIHDIDIESRDADAPDTVVATVVAPQTPSRSRSTSPGTPGRVFTPAPSATLETPTTDPSSSLSPSLFPPAHPAPSRLLFSPEHRPGREAQVSAGVECYRELLGHMIEAGKQTRFLDQGVFGMSQLAGALNGGAGGDVSTAFPSSNFSTFQLGAAGELFVFEMLKSLGSSLPGFCWPNWTSNIKKQVKIHPNYETMEAWGGGAEVSDLQYTDTSGVFTTLLIEKGHLSSAKWAGKRPSYYFEVKSTPRACNEPFYMGGSQYKKMKTLCMEGDTKVYIIFRVFNMFSDKINVKLYVDPAELERRGELDFSTDTYTVKARA</sequence>
<dbReference type="SUPFAM" id="SSF55874">
    <property type="entry name" value="ATPase domain of HSP90 chaperone/DNA topoisomerase II/histidine kinase"/>
    <property type="match status" value="1"/>
</dbReference>
<evidence type="ECO:0008006" key="4">
    <source>
        <dbReference type="Google" id="ProtNLM"/>
    </source>
</evidence>
<evidence type="ECO:0000313" key="3">
    <source>
        <dbReference type="Proteomes" id="UP001172155"/>
    </source>
</evidence>